<reference evidence="2 3" key="1">
    <citation type="submission" date="2019-06" db="EMBL/GenBank/DDBJ databases">
        <authorList>
            <person name="Li F."/>
        </authorList>
    </citation>
    <scope>NUCLEOTIDE SEQUENCE [LARGE SCALE GENOMIC DNA]</scope>
    <source>
        <strain evidence="2 3">10F1D-1</strain>
    </source>
</reference>
<name>A0A506XTQ9_9MICO</name>
<gene>
    <name evidence="2" type="ORF">FJ657_09740</name>
</gene>
<protein>
    <recommendedName>
        <fullName evidence="4">DUF3137 domain-containing protein</fullName>
    </recommendedName>
</protein>
<feature type="transmembrane region" description="Helical" evidence="1">
    <location>
        <begin position="57"/>
        <end position="77"/>
    </location>
</feature>
<comment type="caution">
    <text evidence="2">The sequence shown here is derived from an EMBL/GenBank/DDBJ whole genome shotgun (WGS) entry which is preliminary data.</text>
</comment>
<keyword evidence="1" id="KW-1133">Transmembrane helix</keyword>
<feature type="transmembrane region" description="Helical" evidence="1">
    <location>
        <begin position="306"/>
        <end position="331"/>
    </location>
</feature>
<dbReference type="EMBL" id="VHQG01000002">
    <property type="protein sequence ID" value="TPW76091.1"/>
    <property type="molecule type" value="Genomic_DNA"/>
</dbReference>
<dbReference type="RefSeq" id="WP_141163448.1">
    <property type="nucleotide sequence ID" value="NZ_VHQG01000002.1"/>
</dbReference>
<keyword evidence="1" id="KW-0812">Transmembrane</keyword>
<evidence type="ECO:0000256" key="1">
    <source>
        <dbReference type="SAM" id="Phobius"/>
    </source>
</evidence>
<dbReference type="OrthoDB" id="5054050at2"/>
<sequence length="333" mass="36899">MLAPRPGEKLTPLLQGPLRTRASTSTFFLALVPAVTFVVVGLPKAVILLSADPARPVGAVALIAVTAILVVVSALDFRASNRSVRAQSALRARITDRLPEFAERNGMSYLATDPGLWLPHPMFHRRGVENARFEGVLRPPSPRDVVAGTYRAESGQGRERTTIARPLVAIRLDRPLPHIRLESRSGAPFDDRTPGQSLSLEGDFDRWFRLYCPRGAEVEALTVLTPDVMAALIDEIPHWRVEIVDDQLLLVPWFFTFDALDGEGLRAVFRVIERVGQQFTEQTDGPRRTELPPERVRRLRAADRPWPLVAIGLLGGILAMMAAILAIQLWLPL</sequence>
<evidence type="ECO:0000313" key="2">
    <source>
        <dbReference type="EMBL" id="TPW76091.1"/>
    </source>
</evidence>
<keyword evidence="3" id="KW-1185">Reference proteome</keyword>
<dbReference type="Proteomes" id="UP000316252">
    <property type="component" value="Unassembled WGS sequence"/>
</dbReference>
<dbReference type="AlphaFoldDB" id="A0A506XTQ9"/>
<accession>A0A506XTQ9</accession>
<evidence type="ECO:0008006" key="4">
    <source>
        <dbReference type="Google" id="ProtNLM"/>
    </source>
</evidence>
<proteinExistence type="predicted"/>
<feature type="transmembrane region" description="Helical" evidence="1">
    <location>
        <begin position="27"/>
        <end position="51"/>
    </location>
</feature>
<keyword evidence="1" id="KW-0472">Membrane</keyword>
<evidence type="ECO:0000313" key="3">
    <source>
        <dbReference type="Proteomes" id="UP000316252"/>
    </source>
</evidence>
<organism evidence="2 3">
    <name type="scientific">Schumannella soli</name>
    <dbReference type="NCBI Taxonomy" id="2590779"/>
    <lineage>
        <taxon>Bacteria</taxon>
        <taxon>Bacillati</taxon>
        <taxon>Actinomycetota</taxon>
        <taxon>Actinomycetes</taxon>
        <taxon>Micrococcales</taxon>
        <taxon>Microbacteriaceae</taxon>
        <taxon>Schumannella</taxon>
    </lineage>
</organism>